<dbReference type="SUPFAM" id="SSF53271">
    <property type="entry name" value="PRTase-like"/>
    <property type="match status" value="1"/>
</dbReference>
<dbReference type="UniPathway" id="UPA00070">
    <property type="reaction ID" value="UER00119"/>
</dbReference>
<dbReference type="InterPro" id="IPR004467">
    <property type="entry name" value="Or_phspho_trans_dom"/>
</dbReference>
<evidence type="ECO:0000256" key="5">
    <source>
        <dbReference type="ARBA" id="ARBA00011971"/>
    </source>
</evidence>
<dbReference type="EC" id="2.4.2.10" evidence="5"/>
<gene>
    <name evidence="12" type="ORF">L228DRAFT_246675</name>
</gene>
<dbReference type="CDD" id="cd06223">
    <property type="entry name" value="PRTases_typeI"/>
    <property type="match status" value="1"/>
</dbReference>
<dbReference type="GO" id="GO:0006207">
    <property type="term" value="P:'de novo' pyrimidine nucleobase biosynthetic process"/>
    <property type="evidence" value="ECO:0007669"/>
    <property type="project" value="TreeGrafter"/>
</dbReference>
<dbReference type="PANTHER" id="PTHR46683">
    <property type="entry name" value="OROTATE PHOSPHORIBOSYLTRANSFERASE 1-RELATED"/>
    <property type="match status" value="1"/>
</dbReference>
<evidence type="ECO:0000256" key="6">
    <source>
        <dbReference type="ARBA" id="ARBA00014769"/>
    </source>
</evidence>
<dbReference type="InterPro" id="IPR023031">
    <property type="entry name" value="OPRT"/>
</dbReference>
<dbReference type="STRING" id="1328760.A0A165HQ66"/>
<evidence type="ECO:0000259" key="11">
    <source>
        <dbReference type="Pfam" id="PF00156"/>
    </source>
</evidence>
<feature type="domain" description="Phosphoribosyltransferase" evidence="11">
    <location>
        <begin position="60"/>
        <end position="180"/>
    </location>
</feature>
<keyword evidence="7 12" id="KW-0328">Glycosyltransferase</keyword>
<sequence>MVPQTLPKYKADFLAKAISESVIQLGDYSLKCQRPTPYFFNAGCFHRADLLHSISRAYAQTIIDFAERTNFEFDVLFGPAYKGVPLATAVVAQLAVMKPEKYGRISYSFNRKEAKGHGEKGIIVGAPIAGQRVLVIDDVVAAGTAMRESIDIIAKQGGTLAGIIVALDRKERMALDVQEDKNEPRLSNLSAIEQLKLETGVPILSILTLDDVYHGILGVATEPQIKAFETYREKYRAVGTVGA</sequence>
<dbReference type="GeneID" id="28897611"/>
<comment type="catalytic activity">
    <reaction evidence="10">
        <text>orotidine 5'-phosphate + diphosphate = orotate + 5-phospho-alpha-D-ribose 1-diphosphate</text>
        <dbReference type="Rhea" id="RHEA:10380"/>
        <dbReference type="ChEBI" id="CHEBI:30839"/>
        <dbReference type="ChEBI" id="CHEBI:33019"/>
        <dbReference type="ChEBI" id="CHEBI:57538"/>
        <dbReference type="ChEBI" id="CHEBI:58017"/>
        <dbReference type="EC" id="2.4.2.10"/>
    </reaction>
</comment>
<dbReference type="Pfam" id="PF00156">
    <property type="entry name" value="Pribosyltran"/>
    <property type="match status" value="1"/>
</dbReference>
<name>A0A165HQ66_XYLHT</name>
<keyword evidence="9" id="KW-0665">Pyrimidine biosynthesis</keyword>
<evidence type="ECO:0000256" key="1">
    <source>
        <dbReference type="ARBA" id="ARBA00003769"/>
    </source>
</evidence>
<comment type="function">
    <text evidence="1">Catalyzes the transfer of a ribosyl phosphate group from 5-phosphoribose 1-diphosphate to orotate, leading to the formation of orotidine monophosphate (OMP).</text>
</comment>
<proteinExistence type="inferred from homology"/>
<comment type="subunit">
    <text evidence="4">Homodimer.</text>
</comment>
<dbReference type="EMBL" id="KV407457">
    <property type="protein sequence ID" value="KZF23824.1"/>
    <property type="molecule type" value="Genomic_DNA"/>
</dbReference>
<comment type="pathway">
    <text evidence="2">Pyrimidine metabolism; UMP biosynthesis via de novo pathway; UMP from orotate: step 1/2.</text>
</comment>
<dbReference type="GO" id="GO:0044205">
    <property type="term" value="P:'de novo' UMP biosynthetic process"/>
    <property type="evidence" value="ECO:0007669"/>
    <property type="project" value="UniProtKB-UniPathway"/>
</dbReference>
<dbReference type="AlphaFoldDB" id="A0A165HQ66"/>
<dbReference type="NCBIfam" id="TIGR00336">
    <property type="entry name" value="pyrE"/>
    <property type="match status" value="1"/>
</dbReference>
<dbReference type="HAMAP" id="MF_01208">
    <property type="entry name" value="PyrE"/>
    <property type="match status" value="1"/>
</dbReference>
<accession>A0A165HQ66</accession>
<dbReference type="Proteomes" id="UP000076632">
    <property type="component" value="Unassembled WGS sequence"/>
</dbReference>
<dbReference type="GO" id="GO:0004588">
    <property type="term" value="F:orotate phosphoribosyltransferase activity"/>
    <property type="evidence" value="ECO:0007669"/>
    <property type="project" value="UniProtKB-EC"/>
</dbReference>
<dbReference type="Gene3D" id="3.40.50.2020">
    <property type="match status" value="1"/>
</dbReference>
<protein>
    <recommendedName>
        <fullName evidence="6">Orotate phosphoribosyltransferase</fullName>
        <ecNumber evidence="5">2.4.2.10</ecNumber>
    </recommendedName>
</protein>
<evidence type="ECO:0000256" key="9">
    <source>
        <dbReference type="ARBA" id="ARBA00022975"/>
    </source>
</evidence>
<dbReference type="InterPro" id="IPR029057">
    <property type="entry name" value="PRTase-like"/>
</dbReference>
<evidence type="ECO:0000256" key="4">
    <source>
        <dbReference type="ARBA" id="ARBA00011738"/>
    </source>
</evidence>
<dbReference type="InParanoid" id="A0A165HQ66"/>
<evidence type="ECO:0000256" key="3">
    <source>
        <dbReference type="ARBA" id="ARBA00006340"/>
    </source>
</evidence>
<keyword evidence="13" id="KW-1185">Reference proteome</keyword>
<evidence type="ECO:0000256" key="2">
    <source>
        <dbReference type="ARBA" id="ARBA00004889"/>
    </source>
</evidence>
<comment type="similarity">
    <text evidence="3">Belongs to the purine/pyrimidine phosphoribosyltransferase family. PyrE subfamily.</text>
</comment>
<dbReference type="InterPro" id="IPR000836">
    <property type="entry name" value="PRTase_dom"/>
</dbReference>
<dbReference type="RefSeq" id="XP_018189379.1">
    <property type="nucleotide sequence ID" value="XM_018332474.1"/>
</dbReference>
<dbReference type="GO" id="GO:0005737">
    <property type="term" value="C:cytoplasm"/>
    <property type="evidence" value="ECO:0007669"/>
    <property type="project" value="TreeGrafter"/>
</dbReference>
<dbReference type="FunCoup" id="A0A165HQ66">
    <property type="interactions" value="208"/>
</dbReference>
<keyword evidence="8 12" id="KW-0808">Transferase</keyword>
<evidence type="ECO:0000313" key="13">
    <source>
        <dbReference type="Proteomes" id="UP000076632"/>
    </source>
</evidence>
<reference evidence="12 13" key="1">
    <citation type="journal article" date="2016" name="Fungal Biol.">
        <title>The genome of Xylona heveae provides a window into fungal endophytism.</title>
        <authorList>
            <person name="Gazis R."/>
            <person name="Kuo A."/>
            <person name="Riley R."/>
            <person name="LaButti K."/>
            <person name="Lipzen A."/>
            <person name="Lin J."/>
            <person name="Amirebrahimi M."/>
            <person name="Hesse C.N."/>
            <person name="Spatafora J.W."/>
            <person name="Henrissat B."/>
            <person name="Hainaut M."/>
            <person name="Grigoriev I.V."/>
            <person name="Hibbett D.S."/>
        </authorList>
    </citation>
    <scope>NUCLEOTIDE SEQUENCE [LARGE SCALE GENOMIC DNA]</scope>
    <source>
        <strain evidence="12 13">TC161</strain>
    </source>
</reference>
<evidence type="ECO:0000256" key="10">
    <source>
        <dbReference type="ARBA" id="ARBA00049126"/>
    </source>
</evidence>
<dbReference type="OrthoDB" id="5553476at2759"/>
<evidence type="ECO:0000313" key="12">
    <source>
        <dbReference type="EMBL" id="KZF23824.1"/>
    </source>
</evidence>
<organism evidence="12 13">
    <name type="scientific">Xylona heveae (strain CBS 132557 / TC161)</name>
    <dbReference type="NCBI Taxonomy" id="1328760"/>
    <lineage>
        <taxon>Eukaryota</taxon>
        <taxon>Fungi</taxon>
        <taxon>Dikarya</taxon>
        <taxon>Ascomycota</taxon>
        <taxon>Pezizomycotina</taxon>
        <taxon>Xylonomycetes</taxon>
        <taxon>Xylonales</taxon>
        <taxon>Xylonaceae</taxon>
        <taxon>Xylona</taxon>
    </lineage>
</organism>
<dbReference type="PANTHER" id="PTHR46683:SF1">
    <property type="entry name" value="OROTATE PHOSPHORIBOSYLTRANSFERASE 1-RELATED"/>
    <property type="match status" value="1"/>
</dbReference>
<evidence type="ECO:0000256" key="8">
    <source>
        <dbReference type="ARBA" id="ARBA00022679"/>
    </source>
</evidence>
<evidence type="ECO:0000256" key="7">
    <source>
        <dbReference type="ARBA" id="ARBA00022676"/>
    </source>
</evidence>
<dbReference type="GO" id="GO:0046132">
    <property type="term" value="P:pyrimidine ribonucleoside biosynthetic process"/>
    <property type="evidence" value="ECO:0007669"/>
    <property type="project" value="TreeGrafter"/>
</dbReference>